<comment type="caution">
    <text evidence="3">The sequence shown here is derived from an EMBL/GenBank/DDBJ whole genome shotgun (WGS) entry which is preliminary data.</text>
</comment>
<gene>
    <name evidence="3" type="ORF">PVAR5_4844</name>
</gene>
<dbReference type="HOGENOM" id="CLU_1219546_0_0_1"/>
<evidence type="ECO:0000256" key="1">
    <source>
        <dbReference type="SAM" id="MobiDB-lite"/>
    </source>
</evidence>
<reference evidence="4" key="1">
    <citation type="journal article" date="2014" name="Genome Announc.">
        <title>Draft genome sequence of the formaldehyde-resistant fungus Byssochlamys spectabilis No. 5 (anamorph Paecilomyces variotii No. 5) (NBRC109023).</title>
        <authorList>
            <person name="Oka T."/>
            <person name="Ekino K."/>
            <person name="Fukuda K."/>
            <person name="Nomura Y."/>
        </authorList>
    </citation>
    <scope>NUCLEOTIDE SEQUENCE [LARGE SCALE GENOMIC DNA]</scope>
    <source>
        <strain evidence="4">No. 5 / NBRC 109023</strain>
    </source>
</reference>
<evidence type="ECO:0000256" key="2">
    <source>
        <dbReference type="SAM" id="Phobius"/>
    </source>
</evidence>
<keyword evidence="2" id="KW-0472">Membrane</keyword>
<sequence length="227" mass="24039">MVPNGVSLRSARNSRLESNTSMRPEHQSIQSSVTHFPGPPSTAVPNSEDEIHPAFRTKRGFYAGFQSSGDKEEHVLETTTGSSNEFRKSDLSESSPSLLYRIVWSRCCKITTGLAVVALLVAIVTLSICIATGAFQHRNGTTETEPDGHAAMTSTATSLVAEDTSVLAAWPTITASASKIIHVHMDAARAQSEPTTLMSVMLAPGTSSAATAGVVVTSTDQASDMRC</sequence>
<dbReference type="EMBL" id="BAUL01000156">
    <property type="protein sequence ID" value="GAD96194.1"/>
    <property type="molecule type" value="Genomic_DNA"/>
</dbReference>
<dbReference type="OrthoDB" id="10404952at2759"/>
<feature type="transmembrane region" description="Helical" evidence="2">
    <location>
        <begin position="110"/>
        <end position="135"/>
    </location>
</feature>
<evidence type="ECO:0000313" key="3">
    <source>
        <dbReference type="EMBL" id="GAD96194.1"/>
    </source>
</evidence>
<accession>V5FF73</accession>
<dbReference type="InParanoid" id="V5FF73"/>
<dbReference type="AlphaFoldDB" id="V5FF73"/>
<keyword evidence="2" id="KW-0812">Transmembrane</keyword>
<organism evidence="3 4">
    <name type="scientific">Byssochlamys spectabilis (strain No. 5 / NBRC 109023)</name>
    <name type="common">Paecilomyces variotii</name>
    <dbReference type="NCBI Taxonomy" id="1356009"/>
    <lineage>
        <taxon>Eukaryota</taxon>
        <taxon>Fungi</taxon>
        <taxon>Dikarya</taxon>
        <taxon>Ascomycota</taxon>
        <taxon>Pezizomycotina</taxon>
        <taxon>Eurotiomycetes</taxon>
        <taxon>Eurotiomycetidae</taxon>
        <taxon>Eurotiales</taxon>
        <taxon>Thermoascaceae</taxon>
        <taxon>Paecilomyces</taxon>
    </lineage>
</organism>
<feature type="compositionally biased region" description="Polar residues" evidence="1">
    <location>
        <begin position="10"/>
        <end position="34"/>
    </location>
</feature>
<feature type="region of interest" description="Disordered" evidence="1">
    <location>
        <begin position="1"/>
        <end position="46"/>
    </location>
</feature>
<evidence type="ECO:0000313" key="4">
    <source>
        <dbReference type="Proteomes" id="UP000018001"/>
    </source>
</evidence>
<proteinExistence type="predicted"/>
<feature type="region of interest" description="Disordered" evidence="1">
    <location>
        <begin position="69"/>
        <end position="88"/>
    </location>
</feature>
<name>V5FF73_BYSSN</name>
<dbReference type="Proteomes" id="UP000018001">
    <property type="component" value="Unassembled WGS sequence"/>
</dbReference>
<keyword evidence="4" id="KW-1185">Reference proteome</keyword>
<keyword evidence="2" id="KW-1133">Transmembrane helix</keyword>
<protein>
    <submittedName>
        <fullName evidence="3">Uncharacterized protein</fullName>
    </submittedName>
</protein>